<keyword evidence="1" id="KW-0255">Endonuclease</keyword>
<dbReference type="AlphaFoldDB" id="A0A6H1ZMJ5"/>
<keyword evidence="1" id="KW-0378">Hydrolase</keyword>
<reference evidence="1" key="1">
    <citation type="submission" date="2020-03" db="EMBL/GenBank/DDBJ databases">
        <title>The deep terrestrial virosphere.</title>
        <authorList>
            <person name="Holmfeldt K."/>
            <person name="Nilsson E."/>
            <person name="Simone D."/>
            <person name="Lopez-Fernandez M."/>
            <person name="Wu X."/>
            <person name="de Brujin I."/>
            <person name="Lundin D."/>
            <person name="Andersson A."/>
            <person name="Bertilsson S."/>
            <person name="Dopson M."/>
        </authorList>
    </citation>
    <scope>NUCLEOTIDE SEQUENCE</scope>
    <source>
        <strain evidence="4">MM415A00131</strain>
        <strain evidence="2">MM415B00138</strain>
        <strain evidence="1">TM448A01005</strain>
        <strain evidence="3">TM448B01482</strain>
    </source>
</reference>
<name>A0A6H1ZMJ5_9ZZZZ</name>
<evidence type="ECO:0000313" key="2">
    <source>
        <dbReference type="EMBL" id="QJA68013.1"/>
    </source>
</evidence>
<dbReference type="EMBL" id="MT144767">
    <property type="protein sequence ID" value="QJH99084.1"/>
    <property type="molecule type" value="Genomic_DNA"/>
</dbReference>
<evidence type="ECO:0000313" key="1">
    <source>
        <dbReference type="EMBL" id="QJA48547.1"/>
    </source>
</evidence>
<protein>
    <submittedName>
        <fullName evidence="1">Putative HNH homing endonuclease</fullName>
    </submittedName>
</protein>
<accession>A0A6H1ZMJ5</accession>
<gene>
    <name evidence="4" type="ORF">MM415A00131_0016</name>
    <name evidence="2" type="ORF">MM415B00138_0063</name>
    <name evidence="1" type="ORF">TM448A01005_0019</name>
    <name evidence="3" type="ORF">TM448B01482_0013</name>
</gene>
<keyword evidence="1" id="KW-0540">Nuclease</keyword>
<dbReference type="SUPFAM" id="SSF55608">
    <property type="entry name" value="Homing endonucleases"/>
    <property type="match status" value="1"/>
</dbReference>
<dbReference type="EMBL" id="MT144089">
    <property type="protein sequence ID" value="QJA48547.1"/>
    <property type="molecule type" value="Genomic_DNA"/>
</dbReference>
<evidence type="ECO:0000313" key="4">
    <source>
        <dbReference type="EMBL" id="QJI04998.1"/>
    </source>
</evidence>
<dbReference type="GO" id="GO:0004519">
    <property type="term" value="F:endonuclease activity"/>
    <property type="evidence" value="ECO:0007669"/>
    <property type="project" value="UniProtKB-KW"/>
</dbReference>
<dbReference type="EMBL" id="MT141578">
    <property type="protein sequence ID" value="QJA68013.1"/>
    <property type="molecule type" value="Genomic_DNA"/>
</dbReference>
<organism evidence="1">
    <name type="scientific">viral metagenome</name>
    <dbReference type="NCBI Taxonomy" id="1070528"/>
    <lineage>
        <taxon>unclassified sequences</taxon>
        <taxon>metagenomes</taxon>
        <taxon>organismal metagenomes</taxon>
    </lineage>
</organism>
<dbReference type="EMBL" id="MT145193">
    <property type="protein sequence ID" value="QJI04998.1"/>
    <property type="molecule type" value="Genomic_DNA"/>
</dbReference>
<proteinExistence type="predicted"/>
<dbReference type="Gene3D" id="3.10.28.10">
    <property type="entry name" value="Homing endonucleases"/>
    <property type="match status" value="1"/>
</dbReference>
<evidence type="ECO:0000313" key="3">
    <source>
        <dbReference type="EMBL" id="QJH99084.1"/>
    </source>
</evidence>
<sequence length="193" mass="22131">MLKAIAINTEKTEIGHHDFKSDVCLQLGVHGNPRQAVLYAYLAGIIDGEGTIRINKTNYSQKRMVSPQYLAHLCLGMVDKQIPDLLKETFGGNVREERVPNRRSIWRWELTGRFQVPKVLISIFPYLIVKKRHAEVAIDFCQKWVRPRVSMYGVDPKELQRREEAYQKIRKLNAVGAAATTERVGIREDEATV</sequence>
<dbReference type="InterPro" id="IPR027434">
    <property type="entry name" value="Homing_endonucl"/>
</dbReference>